<gene>
    <name evidence="2" type="ORF">ERL59_10965</name>
</gene>
<evidence type="ECO:0000259" key="1">
    <source>
        <dbReference type="PROSITE" id="PS51186"/>
    </source>
</evidence>
<dbReference type="GO" id="GO:0016747">
    <property type="term" value="F:acyltransferase activity, transferring groups other than amino-acyl groups"/>
    <property type="evidence" value="ECO:0007669"/>
    <property type="project" value="InterPro"/>
</dbReference>
<dbReference type="SUPFAM" id="SSF55729">
    <property type="entry name" value="Acyl-CoA N-acyltransferases (Nat)"/>
    <property type="match status" value="1"/>
</dbReference>
<evidence type="ECO:0000313" key="3">
    <source>
        <dbReference type="Proteomes" id="UP000448943"/>
    </source>
</evidence>
<sequence>MEIRQISKEQTWHLRHIVMWPNKDFDYIKLDKDDLGIHFGLFKKGHLISVVSLFIENNTAQFRKFATLQSEQGKGYGSILLHHVIAQAKKMGITKIWCNARENKTNFYEKFELKNSKQMFQKSGINYIIMERGLN</sequence>
<dbReference type="CDD" id="cd04301">
    <property type="entry name" value="NAT_SF"/>
    <property type="match status" value="1"/>
</dbReference>
<dbReference type="PROSITE" id="PS51186">
    <property type="entry name" value="GNAT"/>
    <property type="match status" value="1"/>
</dbReference>
<dbReference type="Pfam" id="PF00583">
    <property type="entry name" value="Acetyltransf_1"/>
    <property type="match status" value="1"/>
</dbReference>
<dbReference type="AlphaFoldDB" id="A0A6N9Q3R9"/>
<proteinExistence type="predicted"/>
<protein>
    <submittedName>
        <fullName evidence="2">GNAT family N-acetyltransferase</fullName>
    </submittedName>
</protein>
<comment type="caution">
    <text evidence="2">The sequence shown here is derived from an EMBL/GenBank/DDBJ whole genome shotgun (WGS) entry which is preliminary data.</text>
</comment>
<dbReference type="Gene3D" id="3.40.630.30">
    <property type="match status" value="1"/>
</dbReference>
<dbReference type="Proteomes" id="UP000448943">
    <property type="component" value="Unassembled WGS sequence"/>
</dbReference>
<organism evidence="2 3">
    <name type="scientific">Chengkuizengella marina</name>
    <dbReference type="NCBI Taxonomy" id="2507566"/>
    <lineage>
        <taxon>Bacteria</taxon>
        <taxon>Bacillati</taxon>
        <taxon>Bacillota</taxon>
        <taxon>Bacilli</taxon>
        <taxon>Bacillales</taxon>
        <taxon>Paenibacillaceae</taxon>
        <taxon>Chengkuizengella</taxon>
    </lineage>
</organism>
<keyword evidence="2" id="KW-0808">Transferase</keyword>
<evidence type="ECO:0000313" key="2">
    <source>
        <dbReference type="EMBL" id="NBI29479.1"/>
    </source>
</evidence>
<keyword evidence="3" id="KW-1185">Reference proteome</keyword>
<dbReference type="RefSeq" id="WP_160646289.1">
    <property type="nucleotide sequence ID" value="NZ_SIJB01000025.1"/>
</dbReference>
<name>A0A6N9Q3R9_9BACL</name>
<accession>A0A6N9Q3R9</accession>
<feature type="domain" description="N-acetyltransferase" evidence="1">
    <location>
        <begin position="1"/>
        <end position="135"/>
    </location>
</feature>
<dbReference type="OrthoDB" id="1178186at2"/>
<dbReference type="EMBL" id="SIJB01000025">
    <property type="protein sequence ID" value="NBI29479.1"/>
    <property type="molecule type" value="Genomic_DNA"/>
</dbReference>
<dbReference type="InterPro" id="IPR000182">
    <property type="entry name" value="GNAT_dom"/>
</dbReference>
<dbReference type="InterPro" id="IPR016181">
    <property type="entry name" value="Acyl_CoA_acyltransferase"/>
</dbReference>
<reference evidence="2 3" key="1">
    <citation type="submission" date="2019-01" db="EMBL/GenBank/DDBJ databases">
        <title>Chengkuizengella sp. nov., isolated from deep-sea sediment of East Pacific Ocean.</title>
        <authorList>
            <person name="Yang J."/>
            <person name="Lai Q."/>
            <person name="Shao Z."/>
        </authorList>
    </citation>
    <scope>NUCLEOTIDE SEQUENCE [LARGE SCALE GENOMIC DNA]</scope>
    <source>
        <strain evidence="2 3">YPA3-1-1</strain>
    </source>
</reference>